<organism evidence="6 7">
    <name type="scientific">Roseococcus suduntuyensis</name>
    <dbReference type="NCBI Taxonomy" id="455361"/>
    <lineage>
        <taxon>Bacteria</taxon>
        <taxon>Pseudomonadati</taxon>
        <taxon>Pseudomonadota</taxon>
        <taxon>Alphaproteobacteria</taxon>
        <taxon>Acetobacterales</taxon>
        <taxon>Roseomonadaceae</taxon>
        <taxon>Roseococcus</taxon>
    </lineage>
</organism>
<evidence type="ECO:0000256" key="3">
    <source>
        <dbReference type="ARBA" id="ARBA00023145"/>
    </source>
</evidence>
<keyword evidence="3" id="KW-0865">Zymogen</keyword>
<evidence type="ECO:0000256" key="1">
    <source>
        <dbReference type="ARBA" id="ARBA00006586"/>
    </source>
</evidence>
<dbReference type="Gene3D" id="2.30.120.10">
    <property type="match status" value="1"/>
</dbReference>
<dbReference type="Proteomes" id="UP000553193">
    <property type="component" value="Unassembled WGS sequence"/>
</dbReference>
<comment type="cofactor">
    <cofactor evidence="5">
        <name>Ca(2+)</name>
        <dbReference type="ChEBI" id="CHEBI:29108"/>
    </cofactor>
    <text evidence="5">Binds 1 Ca(2+) ion per dimer.</text>
</comment>
<keyword evidence="7" id="KW-1185">Reference proteome</keyword>
<dbReference type="InterPro" id="IPR023343">
    <property type="entry name" value="Penicillin_amidase_dom1"/>
</dbReference>
<dbReference type="AlphaFoldDB" id="A0A840A9X1"/>
<dbReference type="GO" id="GO:0017000">
    <property type="term" value="P:antibiotic biosynthetic process"/>
    <property type="evidence" value="ECO:0007669"/>
    <property type="project" value="InterPro"/>
</dbReference>
<dbReference type="Gene3D" id="1.10.1400.10">
    <property type="match status" value="1"/>
</dbReference>
<dbReference type="PANTHER" id="PTHR34218:SF4">
    <property type="entry name" value="ACYL-HOMOSERINE LACTONE ACYLASE QUIP"/>
    <property type="match status" value="1"/>
</dbReference>
<comment type="caution">
    <text evidence="6">The sequence shown here is derived from an EMBL/GenBank/DDBJ whole genome shotgun (WGS) entry which is preliminary data.</text>
</comment>
<dbReference type="EC" id="3.5.1.11" evidence="6"/>
<name>A0A840A9X1_9PROT</name>
<dbReference type="InterPro" id="IPR043147">
    <property type="entry name" value="Penicillin_amidase_A-knob"/>
</dbReference>
<sequence>MRRRRRPSLWRGALLGLLLLVLAVPALALGLVWWTLPPRDESLALPGLSAPVEVSFDAHGIPRIRAATERDATMALGYLHARDRLFQMETMRRGAEGRLSEIAGGAALRLDRFSRVLGLAQRAEADLAGLEPATRHMLEAYAAGVNAWIAARGRFAAPEFLLLGAPEPWEPRHSLLWAKVMGLWLSNNFRVEMERARLATLLPAERLWDLWPLDGSAGRPDLAALPQLDRVLAAIPVFGEDAPLPNSASNAWAVAGPRAGGTAPLLAADPHLGYGAPVLWYLVRVELADGGLRAGATSPGVPFLVFGRTNDLAWGFTTTHSDTQDVYIEPESAARVVRTETIRVRGREPVTFEVRETGNGPVLSDLDETPRTDGQVLAVRMANLEPGDTAADGLRRLAMARDLAGARDAAARITSPPQNLMVAARDGGIAMYLTGRTPLRTEGDGAFPGTAPWQGFIPFDELPHVESPGSGLLVNANNRVSPEGHPAFLGRDWYGDWRFRRIHELLSPGARFTLAGFAAVQMDTLSLPAREALPFLNTLPRGSGAVGAAQALLAGWDGDMDPARPEPLIWAAFSQHMPRLAVAQAGAPDAPTSAEFLRFLLTDPRGEWWCGGDCRAMAALAMAEAVRDLVARFGPEPAQWRWGQAHQARFDHPLLRFVPVLNRLTGLAAPVGGDGHTVQRQSFRMAGSDPFAAVHGAGLRIAVDLSDADATEVIIGTGQSGHPLSRHWGDLLERWQAGETLRLTREPTTTTGHLRLTP</sequence>
<reference evidence="6 7" key="1">
    <citation type="submission" date="2020-08" db="EMBL/GenBank/DDBJ databases">
        <title>Genomic Encyclopedia of Type Strains, Phase IV (KMG-IV): sequencing the most valuable type-strain genomes for metagenomic binning, comparative biology and taxonomic classification.</title>
        <authorList>
            <person name="Goeker M."/>
        </authorList>
    </citation>
    <scope>NUCLEOTIDE SEQUENCE [LARGE SCALE GENOMIC DNA]</scope>
    <source>
        <strain evidence="6 7">DSM 19979</strain>
    </source>
</reference>
<dbReference type="Gene3D" id="3.60.20.10">
    <property type="entry name" value="Glutamine Phosphoribosylpyrophosphate, subunit 1, domain 1"/>
    <property type="match status" value="1"/>
</dbReference>
<keyword evidence="5" id="KW-0479">Metal-binding</keyword>
<feature type="binding site" evidence="5">
    <location>
        <position position="322"/>
    </location>
    <ligand>
        <name>Ca(2+)</name>
        <dbReference type="ChEBI" id="CHEBI:29108"/>
    </ligand>
</feature>
<dbReference type="CDD" id="cd03747">
    <property type="entry name" value="Ntn_PGA_like"/>
    <property type="match status" value="1"/>
</dbReference>
<gene>
    <name evidence="6" type="ORF">GGQ83_001428</name>
</gene>
<feature type="active site" description="Nucleophile" evidence="4">
    <location>
        <position position="249"/>
    </location>
</feature>
<comment type="similarity">
    <text evidence="1">Belongs to the peptidase S45 family.</text>
</comment>
<keyword evidence="2 6" id="KW-0378">Hydrolase</keyword>
<proteinExistence type="inferred from homology"/>
<dbReference type="EMBL" id="JACIDJ010000002">
    <property type="protein sequence ID" value="MBB3897991.1"/>
    <property type="molecule type" value="Genomic_DNA"/>
</dbReference>
<evidence type="ECO:0000256" key="4">
    <source>
        <dbReference type="PIRSR" id="PIRSR001227-1"/>
    </source>
</evidence>
<dbReference type="PIRSF" id="PIRSF001227">
    <property type="entry name" value="Pen_acylase"/>
    <property type="match status" value="1"/>
</dbReference>
<feature type="binding site" evidence="5">
    <location>
        <position position="325"/>
    </location>
    <ligand>
        <name>Ca(2+)</name>
        <dbReference type="ChEBI" id="CHEBI:29108"/>
    </ligand>
</feature>
<dbReference type="InterPro" id="IPR002692">
    <property type="entry name" value="S45"/>
</dbReference>
<keyword evidence="5" id="KW-0106">Calcium</keyword>
<dbReference type="GO" id="GO:0008953">
    <property type="term" value="F:penicillin amidase activity"/>
    <property type="evidence" value="ECO:0007669"/>
    <property type="project" value="UniProtKB-EC"/>
</dbReference>
<feature type="binding site" evidence="5">
    <location>
        <position position="192"/>
    </location>
    <ligand>
        <name>Ca(2+)</name>
        <dbReference type="ChEBI" id="CHEBI:29108"/>
    </ligand>
</feature>
<dbReference type="Pfam" id="PF01804">
    <property type="entry name" value="Penicil_amidase"/>
    <property type="match status" value="1"/>
</dbReference>
<dbReference type="InterPro" id="IPR043146">
    <property type="entry name" value="Penicillin_amidase_N_B-knob"/>
</dbReference>
<dbReference type="PANTHER" id="PTHR34218">
    <property type="entry name" value="PEPTIDASE S45 PENICILLIN AMIDASE"/>
    <property type="match status" value="1"/>
</dbReference>
<dbReference type="InterPro" id="IPR029055">
    <property type="entry name" value="Ntn_hydrolases_N"/>
</dbReference>
<accession>A0A840A9X1</accession>
<dbReference type="Gene3D" id="1.10.439.10">
    <property type="entry name" value="Penicillin Amidohydrolase, domain 1"/>
    <property type="match status" value="1"/>
</dbReference>
<dbReference type="InterPro" id="IPR014395">
    <property type="entry name" value="Pen/GL7ACA/AHL_acylase"/>
</dbReference>
<evidence type="ECO:0000313" key="6">
    <source>
        <dbReference type="EMBL" id="MBB3897991.1"/>
    </source>
</evidence>
<evidence type="ECO:0000256" key="5">
    <source>
        <dbReference type="PIRSR" id="PIRSR001227-2"/>
    </source>
</evidence>
<dbReference type="GO" id="GO:0046872">
    <property type="term" value="F:metal ion binding"/>
    <property type="evidence" value="ECO:0007669"/>
    <property type="project" value="UniProtKB-KW"/>
</dbReference>
<protein>
    <submittedName>
        <fullName evidence="6">Penicillin amidase</fullName>
        <ecNumber evidence="6">3.5.1.11</ecNumber>
    </submittedName>
</protein>
<evidence type="ECO:0000256" key="2">
    <source>
        <dbReference type="ARBA" id="ARBA00022801"/>
    </source>
</evidence>
<evidence type="ECO:0000313" key="7">
    <source>
        <dbReference type="Proteomes" id="UP000553193"/>
    </source>
</evidence>
<dbReference type="RefSeq" id="WP_184383097.1">
    <property type="nucleotide sequence ID" value="NZ_JACIDJ010000002.1"/>
</dbReference>
<dbReference type="SUPFAM" id="SSF56235">
    <property type="entry name" value="N-terminal nucleophile aminohydrolases (Ntn hydrolases)"/>
    <property type="match status" value="1"/>
</dbReference>